<organism evidence="3 4">
    <name type="scientific">Streptomyces niveiscabiei</name>
    <dbReference type="NCBI Taxonomy" id="164115"/>
    <lineage>
        <taxon>Bacteria</taxon>
        <taxon>Bacillati</taxon>
        <taxon>Actinomycetota</taxon>
        <taxon>Actinomycetes</taxon>
        <taxon>Kitasatosporales</taxon>
        <taxon>Streptomycetaceae</taxon>
        <taxon>Streptomyces</taxon>
    </lineage>
</organism>
<dbReference type="InterPro" id="IPR027417">
    <property type="entry name" value="P-loop_NTPase"/>
</dbReference>
<evidence type="ECO:0000256" key="1">
    <source>
        <dbReference type="SAM" id="MobiDB-lite"/>
    </source>
</evidence>
<dbReference type="InterPro" id="IPR018310">
    <property type="entry name" value="Put_endonuclease_Z1-dom"/>
</dbReference>
<dbReference type="RefSeq" id="WP_409121950.1">
    <property type="nucleotide sequence ID" value="NZ_JBJVNI010000010.1"/>
</dbReference>
<feature type="compositionally biased region" description="Acidic residues" evidence="1">
    <location>
        <begin position="859"/>
        <end position="875"/>
    </location>
</feature>
<reference evidence="3 4" key="1">
    <citation type="submission" date="2024-12" db="EMBL/GenBank/DDBJ databases">
        <title>Forecasting of Potato common scab and diversities of Pathogenic streptomyces spp. in china.</title>
        <authorList>
            <person name="Handique U."/>
            <person name="Wu J."/>
        </authorList>
    </citation>
    <scope>NUCLEOTIDE SEQUENCE [LARGE SCALE GENOMIC DNA]</scope>
    <source>
        <strain evidence="3 4">ZRIMU1530</strain>
    </source>
</reference>
<evidence type="ECO:0000313" key="3">
    <source>
        <dbReference type="EMBL" id="MFM9610966.1"/>
    </source>
</evidence>
<feature type="region of interest" description="Disordered" evidence="1">
    <location>
        <begin position="857"/>
        <end position="881"/>
    </location>
</feature>
<dbReference type="Proteomes" id="UP001631957">
    <property type="component" value="Unassembled WGS sequence"/>
</dbReference>
<sequence length="881" mass="99141">MVGDPRMNAAWAHFQSMLDGMLPHEATQQLHDLFVPEEVIEEMLRRHEAATTEIVSLREPLAVGRENAVRWYGGPRAGDKNWPAFEKRLRRYLDPDEVRKIDEASDRVVAMLDHPKTANFRSRGLVIGHVQSGKTSNFTAVVSKAADRGYRMFIVLSGVHNSLRRQTQTRLIRDLVDLNPPLWHQITKPEHDFQPPPNAQSFLASKDQHLLLVVKKNGPVLKKLRDWLEQAREQLGNCPTLIIDDEADQATLATRRINPLIRDVIGRVPKVCYVGYTATPFANLLVDPVDEEDFYPRDFILSLPRGERYQGPETLFGRNPLDHEDPSEVPGGLDMIRSIPDEELTALRPAKKADAPDFIPEATPSLRRAVLWFWLATAARHARGQSDQHSSMLVHAHTDTRVHDSYHPVLRALRDEVTQSLREQNGVVEELRALWNEESRRVEPTDVRRRLDFEAVSPALESVVSTTRIVMDHYRSTDRLDYDSGPVNVIAVGGNTLSRGLTLEGLVVSFFVRSSNVYDTLLQMGRWFGYRPGYEDLPRIFMPDETRRWFAHLATVEAEMRIEIDRYLTEHLTPLDLAPRIRCHPKMKVTAPSKSKSAVRAAASYGGQLVETRYFPRENNDEDEQWHADNAVVVRKLLAGAHRDGTIDDGVTAGRALWRGVPMDHVLTFIDEYEFHPKALDAARSLMRDYVIKRNKNSGALAFWNIGVIGKKPTVAGGRIDLPNGAAVDPVVRTRLASSGDESVADIKTLTGSRDEALDLTVPKDKEKVNRIVLQRLRVAQQAERGLILLYPIDAKAPVPIIRKNGEERPVEGRAPLDAPGEIVWGVALVFPRPTSGQDLGVEYDYLQADLSRVFPSAGEDEDEDLSVLEQDLDAGPEVVA</sequence>
<dbReference type="Pfam" id="PF10593">
    <property type="entry name" value="Z1"/>
    <property type="match status" value="1"/>
</dbReference>
<comment type="caution">
    <text evidence="3">The sequence shown here is derived from an EMBL/GenBank/DDBJ whole genome shotgun (WGS) entry which is preliminary data.</text>
</comment>
<accession>A0ABW9HTJ1</accession>
<evidence type="ECO:0000313" key="4">
    <source>
        <dbReference type="Proteomes" id="UP001631957"/>
    </source>
</evidence>
<name>A0ABW9HTJ1_9ACTN</name>
<keyword evidence="4" id="KW-1185">Reference proteome</keyword>
<protein>
    <submittedName>
        <fullName evidence="3">Z1 domain-containing protein</fullName>
    </submittedName>
</protein>
<proteinExistence type="predicted"/>
<dbReference type="SUPFAM" id="SSF52540">
    <property type="entry name" value="P-loop containing nucleoside triphosphate hydrolases"/>
    <property type="match status" value="1"/>
</dbReference>
<evidence type="ECO:0000259" key="2">
    <source>
        <dbReference type="Pfam" id="PF10593"/>
    </source>
</evidence>
<feature type="domain" description="Putative endonuclease Z1" evidence="2">
    <location>
        <begin position="365"/>
        <end position="586"/>
    </location>
</feature>
<gene>
    <name evidence="3" type="ORF">ACKI18_19925</name>
</gene>
<dbReference type="EMBL" id="JBJVNI010000010">
    <property type="protein sequence ID" value="MFM9610966.1"/>
    <property type="molecule type" value="Genomic_DNA"/>
</dbReference>